<proteinExistence type="predicted"/>
<feature type="transmembrane region" description="Helical" evidence="5">
    <location>
        <begin position="132"/>
        <end position="150"/>
    </location>
</feature>
<evidence type="ECO:0000256" key="3">
    <source>
        <dbReference type="ARBA" id="ARBA00022989"/>
    </source>
</evidence>
<gene>
    <name evidence="6" type="ORF">CLV46_1548</name>
</gene>
<feature type="transmembrane region" description="Helical" evidence="5">
    <location>
        <begin position="74"/>
        <end position="96"/>
    </location>
</feature>
<dbReference type="OrthoDB" id="3212588at2"/>
<comment type="caution">
    <text evidence="6">The sequence shown here is derived from an EMBL/GenBank/DDBJ whole genome shotgun (WGS) entry which is preliminary data.</text>
</comment>
<feature type="transmembrane region" description="Helical" evidence="5">
    <location>
        <begin position="156"/>
        <end position="176"/>
    </location>
</feature>
<feature type="transmembrane region" description="Helical" evidence="5">
    <location>
        <begin position="196"/>
        <end position="217"/>
    </location>
</feature>
<dbReference type="EMBL" id="PGFF01000001">
    <property type="protein sequence ID" value="PJJ71988.1"/>
    <property type="molecule type" value="Genomic_DNA"/>
</dbReference>
<comment type="subcellular location">
    <subcellularLocation>
        <location evidence="1">Membrane</location>
        <topology evidence="1">Multi-pass membrane protein</topology>
    </subcellularLocation>
</comment>
<evidence type="ECO:0000256" key="5">
    <source>
        <dbReference type="SAM" id="Phobius"/>
    </source>
</evidence>
<feature type="transmembrane region" description="Helical" evidence="5">
    <location>
        <begin position="12"/>
        <end position="29"/>
    </location>
</feature>
<feature type="transmembrane region" description="Helical" evidence="5">
    <location>
        <begin position="251"/>
        <end position="275"/>
    </location>
</feature>
<name>A0A2M9CJG2_9MICO</name>
<evidence type="ECO:0000256" key="2">
    <source>
        <dbReference type="ARBA" id="ARBA00022692"/>
    </source>
</evidence>
<dbReference type="Pfam" id="PF01040">
    <property type="entry name" value="UbiA"/>
    <property type="match status" value="1"/>
</dbReference>
<sequence length="276" mass="27878">MPSRVSALARSTHPGPAVAVTVVTLLLAVGAGLEVWRTVLVTLAVGLNQLSVGLSNDWLDADRDRAVGRTDKPVASGAVGVGAVRAAAFATLALALLFTSPLGLPATLAHALFLAAAWAYNLGVKSTAFSMLPYLIAFGTLPAIVTLSASEPALPAWWACAAGALLGAAAHVANVLPDRDDDARTGVRGFVHRLPLGAAGLLLWLALLGAAALVAFGDPPPRVPAVVGFGIVLALAVAGIARLARGDTGRVLFRLVMVAAVVIVISLAFGGASLLS</sequence>
<dbReference type="AlphaFoldDB" id="A0A2M9CJG2"/>
<evidence type="ECO:0000313" key="6">
    <source>
        <dbReference type="EMBL" id="PJJ71988.1"/>
    </source>
</evidence>
<keyword evidence="2 5" id="KW-0812">Transmembrane</keyword>
<dbReference type="RefSeq" id="WP_100364232.1">
    <property type="nucleotide sequence ID" value="NZ_PGFF01000001.1"/>
</dbReference>
<reference evidence="6 7" key="1">
    <citation type="submission" date="2017-11" db="EMBL/GenBank/DDBJ databases">
        <title>Genomic Encyclopedia of Archaeal and Bacterial Type Strains, Phase II (KMG-II): From Individual Species to Whole Genera.</title>
        <authorList>
            <person name="Goeker M."/>
        </authorList>
    </citation>
    <scope>NUCLEOTIDE SEQUENCE [LARGE SCALE GENOMIC DNA]</scope>
    <source>
        <strain evidence="6 7">DSM 27393</strain>
    </source>
</reference>
<keyword evidence="4 5" id="KW-0472">Membrane</keyword>
<accession>A0A2M9CJG2</accession>
<dbReference type="GO" id="GO:0016020">
    <property type="term" value="C:membrane"/>
    <property type="evidence" value="ECO:0007669"/>
    <property type="project" value="UniProtKB-SubCell"/>
</dbReference>
<dbReference type="InterPro" id="IPR044878">
    <property type="entry name" value="UbiA_sf"/>
</dbReference>
<keyword evidence="6" id="KW-0808">Transferase</keyword>
<feature type="transmembrane region" description="Helical" evidence="5">
    <location>
        <begin position="102"/>
        <end position="120"/>
    </location>
</feature>
<evidence type="ECO:0000313" key="7">
    <source>
        <dbReference type="Proteomes" id="UP000228758"/>
    </source>
</evidence>
<protein>
    <submittedName>
        <fullName evidence="6">4-hydroxybenzoate polyprenyltransferase</fullName>
    </submittedName>
</protein>
<feature type="transmembrane region" description="Helical" evidence="5">
    <location>
        <begin position="223"/>
        <end position="244"/>
    </location>
</feature>
<evidence type="ECO:0000256" key="4">
    <source>
        <dbReference type="ARBA" id="ARBA00023136"/>
    </source>
</evidence>
<keyword evidence="7" id="KW-1185">Reference proteome</keyword>
<evidence type="ECO:0000256" key="1">
    <source>
        <dbReference type="ARBA" id="ARBA00004141"/>
    </source>
</evidence>
<dbReference type="GO" id="GO:0016765">
    <property type="term" value="F:transferase activity, transferring alkyl or aryl (other than methyl) groups"/>
    <property type="evidence" value="ECO:0007669"/>
    <property type="project" value="InterPro"/>
</dbReference>
<dbReference type="InterPro" id="IPR000537">
    <property type="entry name" value="UbiA_prenyltransferase"/>
</dbReference>
<dbReference type="Gene3D" id="1.10.357.140">
    <property type="entry name" value="UbiA prenyltransferase"/>
    <property type="match status" value="1"/>
</dbReference>
<organism evidence="6 7">
    <name type="scientific">Diaminobutyricimonas aerilata</name>
    <dbReference type="NCBI Taxonomy" id="1162967"/>
    <lineage>
        <taxon>Bacteria</taxon>
        <taxon>Bacillati</taxon>
        <taxon>Actinomycetota</taxon>
        <taxon>Actinomycetes</taxon>
        <taxon>Micrococcales</taxon>
        <taxon>Microbacteriaceae</taxon>
        <taxon>Diaminobutyricimonas</taxon>
    </lineage>
</organism>
<keyword evidence="3 5" id="KW-1133">Transmembrane helix</keyword>
<dbReference type="Proteomes" id="UP000228758">
    <property type="component" value="Unassembled WGS sequence"/>
</dbReference>